<feature type="region of interest" description="Disordered" evidence="7">
    <location>
        <begin position="98"/>
        <end position="238"/>
    </location>
</feature>
<dbReference type="GO" id="GO:0008270">
    <property type="term" value="F:zinc ion binding"/>
    <property type="evidence" value="ECO:0007669"/>
    <property type="project" value="UniProtKB-KW"/>
</dbReference>
<comment type="caution">
    <text evidence="9">The sequence shown here is derived from an EMBL/GenBank/DDBJ whole genome shotgun (WGS) entry which is preliminary data.</text>
</comment>
<keyword evidence="10" id="KW-1185">Reference proteome</keyword>
<dbReference type="InterPro" id="IPR001965">
    <property type="entry name" value="Znf_PHD"/>
</dbReference>
<dbReference type="GO" id="GO:0003682">
    <property type="term" value="F:chromatin binding"/>
    <property type="evidence" value="ECO:0007669"/>
    <property type="project" value="TreeGrafter"/>
</dbReference>
<dbReference type="PROSITE" id="PS50016">
    <property type="entry name" value="ZF_PHD_2"/>
    <property type="match status" value="1"/>
</dbReference>
<dbReference type="InterPro" id="IPR011011">
    <property type="entry name" value="Znf_FYVE_PHD"/>
</dbReference>
<dbReference type="Proteomes" id="UP000664169">
    <property type="component" value="Unassembled WGS sequence"/>
</dbReference>
<dbReference type="SMART" id="SM00249">
    <property type="entry name" value="PHD"/>
    <property type="match status" value="1"/>
</dbReference>
<feature type="domain" description="PHD-type" evidence="8">
    <location>
        <begin position="239"/>
        <end position="295"/>
    </location>
</feature>
<dbReference type="CDD" id="cd15502">
    <property type="entry name" value="PHD_Phf1p_Phf2p_like"/>
    <property type="match status" value="1"/>
</dbReference>
<keyword evidence="2" id="KW-0479">Metal-binding</keyword>
<dbReference type="OrthoDB" id="5863171at2759"/>
<dbReference type="InterPro" id="IPR019786">
    <property type="entry name" value="Zinc_finger_PHD-type_CS"/>
</dbReference>
<reference evidence="9" key="1">
    <citation type="submission" date="2021-03" db="EMBL/GenBank/DDBJ databases">
        <authorList>
            <person name="Tagirdzhanova G."/>
        </authorList>
    </citation>
    <scope>NUCLEOTIDE SEQUENCE</scope>
</reference>
<evidence type="ECO:0000256" key="6">
    <source>
        <dbReference type="PROSITE-ProRule" id="PRU00146"/>
    </source>
</evidence>
<accession>A0A8H3IPY2</accession>
<dbReference type="PANTHER" id="PTHR12628:SF10">
    <property type="entry name" value="HOMEOBOX DOMAIN-CONTAINING PROTEIN"/>
    <property type="match status" value="1"/>
</dbReference>
<evidence type="ECO:0000259" key="8">
    <source>
        <dbReference type="PROSITE" id="PS50016"/>
    </source>
</evidence>
<dbReference type="InterPro" id="IPR019787">
    <property type="entry name" value="Znf_PHD-finger"/>
</dbReference>
<keyword evidence="5" id="KW-0539">Nucleus</keyword>
<proteinExistence type="predicted"/>
<dbReference type="SUPFAM" id="SSF57903">
    <property type="entry name" value="FYVE/PHD zinc finger"/>
    <property type="match status" value="1"/>
</dbReference>
<keyword evidence="4" id="KW-0862">Zinc</keyword>
<dbReference type="EMBL" id="CAJPDQ010000017">
    <property type="protein sequence ID" value="CAF9921669.1"/>
    <property type="molecule type" value="Genomic_DNA"/>
</dbReference>
<dbReference type="PROSITE" id="PS01359">
    <property type="entry name" value="ZF_PHD_1"/>
    <property type="match status" value="1"/>
</dbReference>
<feature type="compositionally biased region" description="Basic residues" evidence="7">
    <location>
        <begin position="107"/>
        <end position="118"/>
    </location>
</feature>
<gene>
    <name evidence="9" type="ORF">GOMPHAMPRED_002357</name>
</gene>
<dbReference type="GO" id="GO:0045814">
    <property type="term" value="P:negative regulation of gene expression, epigenetic"/>
    <property type="evidence" value="ECO:0007669"/>
    <property type="project" value="TreeGrafter"/>
</dbReference>
<evidence type="ECO:0000256" key="5">
    <source>
        <dbReference type="ARBA" id="ARBA00023242"/>
    </source>
</evidence>
<dbReference type="GO" id="GO:0003677">
    <property type="term" value="F:DNA binding"/>
    <property type="evidence" value="ECO:0007669"/>
    <property type="project" value="TreeGrafter"/>
</dbReference>
<evidence type="ECO:0000256" key="1">
    <source>
        <dbReference type="ARBA" id="ARBA00004123"/>
    </source>
</evidence>
<evidence type="ECO:0000313" key="10">
    <source>
        <dbReference type="Proteomes" id="UP000664169"/>
    </source>
</evidence>
<evidence type="ECO:0000256" key="2">
    <source>
        <dbReference type="ARBA" id="ARBA00022723"/>
    </source>
</evidence>
<dbReference type="GO" id="GO:0005634">
    <property type="term" value="C:nucleus"/>
    <property type="evidence" value="ECO:0007669"/>
    <property type="project" value="UniProtKB-SubCell"/>
</dbReference>
<dbReference type="Gene3D" id="3.30.40.10">
    <property type="entry name" value="Zinc/RING finger domain, C3HC4 (zinc finger)"/>
    <property type="match status" value="1"/>
</dbReference>
<dbReference type="InterPro" id="IPR013083">
    <property type="entry name" value="Znf_RING/FYVE/PHD"/>
</dbReference>
<keyword evidence="3 6" id="KW-0863">Zinc-finger</keyword>
<evidence type="ECO:0000256" key="7">
    <source>
        <dbReference type="SAM" id="MobiDB-lite"/>
    </source>
</evidence>
<protein>
    <recommendedName>
        <fullName evidence="8">PHD-type domain-containing protein</fullName>
    </recommendedName>
</protein>
<organism evidence="9 10">
    <name type="scientific">Gomphillus americanus</name>
    <dbReference type="NCBI Taxonomy" id="1940652"/>
    <lineage>
        <taxon>Eukaryota</taxon>
        <taxon>Fungi</taxon>
        <taxon>Dikarya</taxon>
        <taxon>Ascomycota</taxon>
        <taxon>Pezizomycotina</taxon>
        <taxon>Lecanoromycetes</taxon>
        <taxon>OSLEUM clade</taxon>
        <taxon>Ostropomycetidae</taxon>
        <taxon>Ostropales</taxon>
        <taxon>Graphidaceae</taxon>
        <taxon>Gomphilloideae</taxon>
        <taxon>Gomphillus</taxon>
    </lineage>
</organism>
<evidence type="ECO:0000313" key="9">
    <source>
        <dbReference type="EMBL" id="CAF9921669.1"/>
    </source>
</evidence>
<evidence type="ECO:0000256" key="4">
    <source>
        <dbReference type="ARBA" id="ARBA00022833"/>
    </source>
</evidence>
<feature type="compositionally biased region" description="Polar residues" evidence="7">
    <location>
        <begin position="212"/>
        <end position="222"/>
    </location>
</feature>
<dbReference type="AlphaFoldDB" id="A0A8H3IPY2"/>
<sequence>MQTESVPEDGNMSASKKSTIDGAIIVDSKDGKALFTNTIVNSSATSRSIISDFNASNKDPVFDLHQQALHSQKAMFPSHSSSTPVSFIQMMPTTLSSGSVSDIARTGGRRSRGIRHRGGTMVGGSMSVFSIKSDEPKTPTQRARGSIRGKLSRTSSGSSKRKRSNENKDSDSESSENYTPLSQSRSGRKIIQATPVIKIEEQLKGSPKSGDKTNSATKANNKTPEKKRSGSKKTPGGAAAVCKNCGRLHSPGSNPMVFCDGCNTGWHQHCHDPPIPQDIITIESKEWFCTDCTVLREEKTRLQGKISGQNMSLLEKRRHLQTLSSKELVSLLLHACSVHPDLSIFNTPEGDTAMVDANDDEDMLPYPKPGNGLLLPPEKDNLHLLLDDDTDVYSHCTAGIAQLVAAARANMMRINSMGLTA</sequence>
<evidence type="ECO:0000256" key="3">
    <source>
        <dbReference type="ARBA" id="ARBA00022771"/>
    </source>
</evidence>
<dbReference type="PANTHER" id="PTHR12628">
    <property type="entry name" value="POLYCOMB-LIKE TRANSCRIPTION FACTOR"/>
    <property type="match status" value="1"/>
</dbReference>
<comment type="subcellular location">
    <subcellularLocation>
        <location evidence="1">Nucleus</location>
    </subcellularLocation>
</comment>
<name>A0A8H3IPY2_9LECA</name>
<dbReference type="Pfam" id="PF00628">
    <property type="entry name" value="PHD"/>
    <property type="match status" value="1"/>
</dbReference>